<dbReference type="Proteomes" id="UP000325529">
    <property type="component" value="Chromosome"/>
</dbReference>
<evidence type="ECO:0000313" key="1">
    <source>
        <dbReference type="EMBL" id="BAE95476.1"/>
    </source>
</evidence>
<gene>
    <name evidence="2" type="ORF">CP970_05965</name>
</gene>
<reference evidence="2 3" key="2">
    <citation type="submission" date="2017-09" db="EMBL/GenBank/DDBJ databases">
        <authorList>
            <person name="Lee N."/>
            <person name="Cho B.-K."/>
        </authorList>
    </citation>
    <scope>NUCLEOTIDE SEQUENCE [LARGE SCALE GENOMIC DNA]</scope>
    <source>
        <strain evidence="2 3">ATCC 12853</strain>
    </source>
</reference>
<evidence type="ECO:0000313" key="3">
    <source>
        <dbReference type="Proteomes" id="UP000325529"/>
    </source>
</evidence>
<organism evidence="1">
    <name type="scientific">Streptomyces kanamyceticus</name>
    <dbReference type="NCBI Taxonomy" id="1967"/>
    <lineage>
        <taxon>Bacteria</taxon>
        <taxon>Bacillati</taxon>
        <taxon>Actinomycetota</taxon>
        <taxon>Actinomycetes</taxon>
        <taxon>Kitasatosporales</taxon>
        <taxon>Streptomycetaceae</taxon>
        <taxon>Streptomyces</taxon>
    </lineage>
</organism>
<proteinExistence type="predicted"/>
<sequence>MTNPLPRFAPFPEAPALIADYLAERSAEESVAVGPAPWDIGALTAELLAPLPGWLDEVCRWLNQTYAWQPQHVIPPCWMDHEQLAYEIAAFAFARIDAYDDAGSVVLWHEQYDRFLTRMNNALGKAGDDCRVGKHDPRPARFALAAWPSRAEAVTAPDAPAHAEETA</sequence>
<dbReference type="OrthoDB" id="4139717at2"/>
<dbReference type="AlphaFoldDB" id="Q1EQP4"/>
<name>Q1EQP4_STRKN</name>
<dbReference type="KEGG" id="ska:CP970_05965"/>
<evidence type="ECO:0000313" key="2">
    <source>
        <dbReference type="EMBL" id="QEU90516.1"/>
    </source>
</evidence>
<protein>
    <recommendedName>
        <fullName evidence="4">DUF4913 domain-containing protein</fullName>
    </recommendedName>
</protein>
<reference evidence="1" key="1">
    <citation type="journal article" date="2006" name="Proc. Natl. Acad. Sci. U.S.A.">
        <title>Amplification of the entire kanamycin biosynthetic gene cluster during empirical strain improvement of Streptomyces kanamyceticus.</title>
        <authorList>
            <person name="Yanai K."/>
            <person name="Murakami T."/>
            <person name="Bibb M."/>
        </authorList>
    </citation>
    <scope>NUCLEOTIDE SEQUENCE</scope>
    <source>
        <strain evidence="1">NBRC 13414</strain>
    </source>
</reference>
<evidence type="ECO:0008006" key="4">
    <source>
        <dbReference type="Google" id="ProtNLM"/>
    </source>
</evidence>
<dbReference type="RefSeq" id="WP_055545686.1">
    <property type="nucleotide sequence ID" value="NZ_CP023699.1"/>
</dbReference>
<keyword evidence="3" id="KW-1185">Reference proteome</keyword>
<accession>Q1EQP4</accession>
<dbReference type="EMBL" id="CP023699">
    <property type="protein sequence ID" value="QEU90516.1"/>
    <property type="molecule type" value="Genomic_DNA"/>
</dbReference>
<dbReference type="EMBL" id="AB254080">
    <property type="protein sequence ID" value="BAE95476.1"/>
    <property type="molecule type" value="Genomic_DNA"/>
</dbReference>